<dbReference type="AlphaFoldDB" id="F2PPG1"/>
<evidence type="ECO:0000313" key="2">
    <source>
        <dbReference type="Proteomes" id="UP000009169"/>
    </source>
</evidence>
<sequence>MAVNRKAEDHLLEKSSVLSYSATQRSSFTDLHSVETAIGGHAGDAWPQKLRDKKLFGEPKLYSIIIDTSSPLAFDALGRRQRPIVREHVTTDLINVSVGCKPGVHAAERRFVRLSQLDVFLRESLIYRNFDLDVWTAAFGRTGY</sequence>
<gene>
    <name evidence="1" type="ORF">TEQG_02813</name>
</gene>
<evidence type="ECO:0000313" key="1">
    <source>
        <dbReference type="EMBL" id="EGE03779.1"/>
    </source>
</evidence>
<accession>F2PPG1</accession>
<name>F2PPG1_TRIEC</name>
<keyword evidence="2" id="KW-1185">Reference proteome</keyword>
<reference evidence="2" key="1">
    <citation type="journal article" date="2012" name="MBio">
        <title>Comparative genome analysis of Trichophyton rubrum and related dermatophytes reveals candidate genes involved in infection.</title>
        <authorList>
            <person name="Martinez D.A."/>
            <person name="Oliver B.G."/>
            <person name="Graeser Y."/>
            <person name="Goldberg J.M."/>
            <person name="Li W."/>
            <person name="Martinez-Rossi N.M."/>
            <person name="Monod M."/>
            <person name="Shelest E."/>
            <person name="Barton R.C."/>
            <person name="Birch E."/>
            <person name="Brakhage A.A."/>
            <person name="Chen Z."/>
            <person name="Gurr S.J."/>
            <person name="Heiman D."/>
            <person name="Heitman J."/>
            <person name="Kosti I."/>
            <person name="Rossi A."/>
            <person name="Saif S."/>
            <person name="Samalova M."/>
            <person name="Saunders C.W."/>
            <person name="Shea T."/>
            <person name="Summerbell R.C."/>
            <person name="Xu J."/>
            <person name="Young S."/>
            <person name="Zeng Q."/>
            <person name="Birren B.W."/>
            <person name="Cuomo C.A."/>
            <person name="White T.C."/>
        </authorList>
    </citation>
    <scope>NUCLEOTIDE SEQUENCE [LARGE SCALE GENOMIC DNA]</scope>
    <source>
        <strain evidence="2">ATCC MYA-4606 / CBS 127.97</strain>
    </source>
</reference>
<dbReference type="VEuPathDB" id="FungiDB:TEQG_02813"/>
<dbReference type="Proteomes" id="UP000009169">
    <property type="component" value="Unassembled WGS sequence"/>
</dbReference>
<protein>
    <submittedName>
        <fullName evidence="1">Uncharacterized protein</fullName>
    </submittedName>
</protein>
<organism evidence="1 2">
    <name type="scientific">Trichophyton equinum (strain ATCC MYA-4606 / CBS 127.97)</name>
    <name type="common">Horse ringworm fungus</name>
    <dbReference type="NCBI Taxonomy" id="559882"/>
    <lineage>
        <taxon>Eukaryota</taxon>
        <taxon>Fungi</taxon>
        <taxon>Dikarya</taxon>
        <taxon>Ascomycota</taxon>
        <taxon>Pezizomycotina</taxon>
        <taxon>Eurotiomycetes</taxon>
        <taxon>Eurotiomycetidae</taxon>
        <taxon>Onygenales</taxon>
        <taxon>Arthrodermataceae</taxon>
        <taxon>Trichophyton</taxon>
    </lineage>
</organism>
<dbReference type="HOGENOM" id="CLU_1797817_0_0_1"/>
<proteinExistence type="predicted"/>
<dbReference type="EMBL" id="DS995729">
    <property type="protein sequence ID" value="EGE03779.1"/>
    <property type="molecule type" value="Genomic_DNA"/>
</dbReference>